<dbReference type="OrthoDB" id="6022054at2759"/>
<dbReference type="STRING" id="64144.ENSATEP00000022295"/>
<dbReference type="PANTHER" id="PTHR15154:SF2">
    <property type="entry name" value="HAMARTIN"/>
    <property type="match status" value="1"/>
</dbReference>
<feature type="compositionally biased region" description="Acidic residues" evidence="2">
    <location>
        <begin position="989"/>
        <end position="1003"/>
    </location>
</feature>
<feature type="compositionally biased region" description="Basic and acidic residues" evidence="2">
    <location>
        <begin position="979"/>
        <end position="988"/>
    </location>
</feature>
<feature type="region of interest" description="Disordered" evidence="2">
    <location>
        <begin position="277"/>
        <end position="508"/>
    </location>
</feature>
<dbReference type="AlphaFoldDB" id="A0A3Q1IPD5"/>
<keyword evidence="3" id="KW-0812">Transmembrane</keyword>
<feature type="coiled-coil region" evidence="1">
    <location>
        <begin position="813"/>
        <end position="847"/>
    </location>
</feature>
<feature type="region of interest" description="Disordered" evidence="2">
    <location>
        <begin position="531"/>
        <end position="552"/>
    </location>
</feature>
<name>A0A3Q1IPD5_ANATE</name>
<keyword evidence="5" id="KW-1185">Reference proteome</keyword>
<keyword evidence="3" id="KW-0472">Membrane</keyword>
<feature type="transmembrane region" description="Helical" evidence="3">
    <location>
        <begin position="128"/>
        <end position="145"/>
    </location>
</feature>
<dbReference type="Proteomes" id="UP000265040">
    <property type="component" value="Chromosome 9"/>
</dbReference>
<dbReference type="InParanoid" id="A0A3Q1IPD5"/>
<dbReference type="GO" id="GO:0032007">
    <property type="term" value="P:negative regulation of TOR signaling"/>
    <property type="evidence" value="ECO:0007669"/>
    <property type="project" value="TreeGrafter"/>
</dbReference>
<evidence type="ECO:0008006" key="6">
    <source>
        <dbReference type="Google" id="ProtNLM"/>
    </source>
</evidence>
<evidence type="ECO:0000256" key="3">
    <source>
        <dbReference type="SAM" id="Phobius"/>
    </source>
</evidence>
<sequence>MMSREQVSLGELLLSLDSSELQEAEQVRAAVNQQLSTDRGGAVLSSLVEYYLDSWSSQVVLVLSSIREPHHKLLLEKLNESLNRPGTRLAGLTLLGHLIRKQPPWVHHISRSALLPSLLRFLKTDTDVVVLITGVLVLITLLPMIPQAGKQHIYDFFDVFGRLASWSYKNPSHVPVVHLVHLHAGVYSLFHRLYGMFPCNFISYLRLHYSMKENLDTFQEVVKPMLEHVRVHPELVTGTQDYELDPSRWRCYEVHDIVIECSRVSLDPLESSCEEDLYSSLKDPPSSPSFSSPRPPPLSSPLPHLDLTSSPQTTQTVSSSGNSVCPSLSGRPTLILDTSHPQVADVTWSPSSHCGLSTPPPEPAAVGSTHPLSRTTSISGGKSPSSASVPVTPQTERSPGVALPLDNNNQVKPQPVTELGGLSIQPITEKKGQSDVIDSATEETRLIDSHQPHSSYSVILTSTPSRDDPPSGSSMLSPPSSISLYFTPPHPSSSTTSHRSEDQQPTSPYESLFELALPRAATLYIRRKTQEALEKEGPGAGEGEDREDDQTSVSPLEVLDQMIVHGHDAHDCLIRRLSAANKLVDRSHFGGKQQSMKTKGPAPADELQSLRSQLLLVHSQLQYERFKRQQHAIRNRRLLRRVINATVLEEHNVAMKAQLGVQDEEIRSLKLSLEEEQRRYTQLQQDADKHQKQLHAHIQQLLLQHQDEQRHNQRLQTELLECQSRLRDLEAELQRANNQAYNAEHQLTQLSLKLCSSEQLQQQIFLLNQQLVLLRETNRALTEQLDGGDDHCSEASMLQCSVSKEYQRLKDSEVLHRQKLEAANHRIIELENQLAKKEQFIQDQKKLLEDTKSQSRAELSACESHYLALRSVNQALQAEILGLYSKIPMDTHDQPQDASSRPNGGSVVLPVTQGIQEPYLRSSSSVGIINGGVEAFSTSPLHLPSSSSSPASLSPIDSPLAVGSFLEQRSRQLFRSTNHTRDEEKQEQEQEQEEEEKQEEDQQESPPLAQEVEEFLSVIPESEPLSQATDAPVLASEPAAPCADLSLAVRQRRHELSIMDYDETLPEY</sequence>
<dbReference type="OMA" id="PEPYEFI"/>
<dbReference type="Pfam" id="PF04388">
    <property type="entry name" value="Hamartin"/>
    <property type="match status" value="2"/>
</dbReference>
<evidence type="ECO:0000313" key="5">
    <source>
        <dbReference type="Proteomes" id="UP000265040"/>
    </source>
</evidence>
<keyword evidence="1" id="KW-0175">Coiled coil</keyword>
<keyword evidence="3" id="KW-1133">Transmembrane helix</keyword>
<accession>A0A3Q1IPD5</accession>
<protein>
    <recommendedName>
        <fullName evidence="6">TSC complex subunit 1a</fullName>
    </recommendedName>
</protein>
<feature type="compositionally biased region" description="Low complexity" evidence="2">
    <location>
        <begin position="278"/>
        <end position="292"/>
    </location>
</feature>
<feature type="compositionally biased region" description="Polar residues" evidence="2">
    <location>
        <begin position="452"/>
        <end position="464"/>
    </location>
</feature>
<feature type="compositionally biased region" description="Low complexity" evidence="2">
    <location>
        <begin position="377"/>
        <end position="391"/>
    </location>
</feature>
<dbReference type="InterPro" id="IPR007483">
    <property type="entry name" value="Hamartin"/>
</dbReference>
<feature type="compositionally biased region" description="Basic and acidic residues" evidence="2">
    <location>
        <begin position="442"/>
        <end position="451"/>
    </location>
</feature>
<reference evidence="4" key="3">
    <citation type="submission" date="2025-09" db="UniProtKB">
        <authorList>
            <consortium name="Ensembl"/>
        </authorList>
    </citation>
    <scope>IDENTIFICATION</scope>
</reference>
<feature type="compositionally biased region" description="Low complexity" evidence="2">
    <location>
        <begin position="470"/>
        <end position="483"/>
    </location>
</feature>
<evidence type="ECO:0000256" key="1">
    <source>
        <dbReference type="SAM" id="Coils"/>
    </source>
</evidence>
<dbReference type="Ensembl" id="ENSATET00000022630.3">
    <property type="protein sequence ID" value="ENSATEP00000022265.1"/>
    <property type="gene ID" value="ENSATEG00000015452.3"/>
</dbReference>
<dbReference type="SUPFAM" id="SSF48371">
    <property type="entry name" value="ARM repeat"/>
    <property type="match status" value="1"/>
</dbReference>
<feature type="coiled-coil region" evidence="1">
    <location>
        <begin position="666"/>
        <end position="753"/>
    </location>
</feature>
<feature type="compositionally biased region" description="Low complexity" evidence="2">
    <location>
        <begin position="301"/>
        <end position="320"/>
    </location>
</feature>
<evidence type="ECO:0000256" key="2">
    <source>
        <dbReference type="SAM" id="MobiDB-lite"/>
    </source>
</evidence>
<proteinExistence type="predicted"/>
<organism evidence="4 5">
    <name type="scientific">Anabas testudineus</name>
    <name type="common">Climbing perch</name>
    <name type="synonym">Anthias testudineus</name>
    <dbReference type="NCBI Taxonomy" id="64144"/>
    <lineage>
        <taxon>Eukaryota</taxon>
        <taxon>Metazoa</taxon>
        <taxon>Chordata</taxon>
        <taxon>Craniata</taxon>
        <taxon>Vertebrata</taxon>
        <taxon>Euteleostomi</taxon>
        <taxon>Actinopterygii</taxon>
        <taxon>Neopterygii</taxon>
        <taxon>Teleostei</taxon>
        <taxon>Neoteleostei</taxon>
        <taxon>Acanthomorphata</taxon>
        <taxon>Anabantaria</taxon>
        <taxon>Anabantiformes</taxon>
        <taxon>Anabantoidei</taxon>
        <taxon>Anabantidae</taxon>
        <taxon>Anabas</taxon>
    </lineage>
</organism>
<reference evidence="4" key="2">
    <citation type="submission" date="2025-08" db="UniProtKB">
        <authorList>
            <consortium name="Ensembl"/>
        </authorList>
    </citation>
    <scope>IDENTIFICATION</scope>
</reference>
<dbReference type="GO" id="GO:0008285">
    <property type="term" value="P:negative regulation of cell population proliferation"/>
    <property type="evidence" value="ECO:0007669"/>
    <property type="project" value="TreeGrafter"/>
</dbReference>
<evidence type="ECO:0000313" key="4">
    <source>
        <dbReference type="Ensembl" id="ENSATEP00000022265.1"/>
    </source>
</evidence>
<dbReference type="GeneTree" id="ENSGT00390000014148"/>
<dbReference type="GO" id="GO:0033596">
    <property type="term" value="C:TSC1-TSC2 complex"/>
    <property type="evidence" value="ECO:0007669"/>
    <property type="project" value="TreeGrafter"/>
</dbReference>
<dbReference type="GO" id="GO:0051726">
    <property type="term" value="P:regulation of cell cycle"/>
    <property type="evidence" value="ECO:0007669"/>
    <property type="project" value="TreeGrafter"/>
</dbReference>
<reference evidence="4" key="1">
    <citation type="submission" date="2021-04" db="EMBL/GenBank/DDBJ databases">
        <authorList>
            <consortium name="Wellcome Sanger Institute Data Sharing"/>
        </authorList>
    </citation>
    <scope>NUCLEOTIDE SEQUENCE [LARGE SCALE GENOMIC DNA]</scope>
</reference>
<feature type="region of interest" description="Disordered" evidence="2">
    <location>
        <begin position="974"/>
        <end position="1033"/>
    </location>
</feature>
<dbReference type="InterPro" id="IPR016024">
    <property type="entry name" value="ARM-type_fold"/>
</dbReference>
<dbReference type="PANTHER" id="PTHR15154">
    <property type="entry name" value="HAMARTIN"/>
    <property type="match status" value="1"/>
</dbReference>